<keyword evidence="2" id="KW-1185">Reference proteome</keyword>
<dbReference type="Proteomes" id="UP001234297">
    <property type="component" value="Chromosome 4"/>
</dbReference>
<evidence type="ECO:0000313" key="1">
    <source>
        <dbReference type="EMBL" id="KAJ8618652.1"/>
    </source>
</evidence>
<gene>
    <name evidence="1" type="ORF">MRB53_014838</name>
</gene>
<dbReference type="EMBL" id="CM056812">
    <property type="protein sequence ID" value="KAJ8618652.1"/>
    <property type="molecule type" value="Genomic_DNA"/>
</dbReference>
<sequence>MLLLRRTWPLVLSTAKKTASSLSAQNPTTQKISSKSTSPPSTQSPYLLPFLPSLSSPHNEIFNSPNKPTISMTPNSLLSLIFLAFTITISTLPNSSYSLSTVAITLTRNYTLICALIPNITTGLSYINCSTFPSTAQNPIVSDLPFSAIIGGNGFLCGLRYQSASHDSLSCWRFSENGTVFTYRDDGTAMTRDKRIYLGTSSFCAVSSHSRQLWCWQWPGFRPPDNRNFTSIAVGDGFLCWLSEDRKIECHGPPALTVVNVNAIPKGNFSVLAAGSRHACAIRDNGSVECWGELAGDAPPDQFESLALGEGRSCGIRSPERTVVCWGERDFPLPENLTDTRFIEIEAKGNVSCGIIEETNSLICWGIENFGVRNIVFDRVLPGPCSRDPCPCEPMPKYNLFCATGAICEHCEPPPSPALQPVQPASSPVPTQTPSPSGGSRGKVTFLVVGSVGCFMGLATIVYFLLSRYCQNSVHSSRVRDSGRLDEEAAVAPPQTATPTVRRLARLQSMRPHRDRRLSALLSSGINGNVEEFPLDVLLRITNNFSDDHRIGAGSFGSVYQATLDDGREVAVKRAELTASSSYAVGIGNKGEEKEYAFLSELAILSRVNHKNLLRIIGYSDEENERAIHRVEPNSAPRNVVDFAVPSIVSDEIHHVLDRRLPPPTPQEIEAVFFVGYLAADCVSLQGRDRPSMAEVVNSLERALAACLVQPSMSRSTTGSSTT</sequence>
<comment type="caution">
    <text evidence="1">The sequence shown here is derived from an EMBL/GenBank/DDBJ whole genome shotgun (WGS) entry which is preliminary data.</text>
</comment>
<organism evidence="1 2">
    <name type="scientific">Persea americana</name>
    <name type="common">Avocado</name>
    <dbReference type="NCBI Taxonomy" id="3435"/>
    <lineage>
        <taxon>Eukaryota</taxon>
        <taxon>Viridiplantae</taxon>
        <taxon>Streptophyta</taxon>
        <taxon>Embryophyta</taxon>
        <taxon>Tracheophyta</taxon>
        <taxon>Spermatophyta</taxon>
        <taxon>Magnoliopsida</taxon>
        <taxon>Magnoliidae</taxon>
        <taxon>Laurales</taxon>
        <taxon>Lauraceae</taxon>
        <taxon>Persea</taxon>
    </lineage>
</organism>
<evidence type="ECO:0000313" key="2">
    <source>
        <dbReference type="Proteomes" id="UP001234297"/>
    </source>
</evidence>
<protein>
    <submittedName>
        <fullName evidence="1">Uncharacterized protein</fullName>
    </submittedName>
</protein>
<accession>A0ACC2KCA0</accession>
<name>A0ACC2KCA0_PERAE</name>
<proteinExistence type="predicted"/>
<reference evidence="1 2" key="1">
    <citation type="journal article" date="2022" name="Hortic Res">
        <title>A haplotype resolved chromosomal level avocado genome allows analysis of novel avocado genes.</title>
        <authorList>
            <person name="Nath O."/>
            <person name="Fletcher S.J."/>
            <person name="Hayward A."/>
            <person name="Shaw L.M."/>
            <person name="Masouleh A.K."/>
            <person name="Furtado A."/>
            <person name="Henry R.J."/>
            <person name="Mitter N."/>
        </authorList>
    </citation>
    <scope>NUCLEOTIDE SEQUENCE [LARGE SCALE GENOMIC DNA]</scope>
    <source>
        <strain evidence="2">cv. Hass</strain>
    </source>
</reference>